<comment type="cofactor">
    <cofactor evidence="4">
        <name>a divalent metal cation</name>
        <dbReference type="ChEBI" id="CHEBI:60240"/>
    </cofactor>
    <text evidence="4">Binds 1 divalent metal cation per subunit.</text>
</comment>
<dbReference type="SUPFAM" id="SSF64167">
    <property type="entry name" value="SurE-like"/>
    <property type="match status" value="1"/>
</dbReference>
<proteinExistence type="inferred from homology"/>
<evidence type="ECO:0000256" key="3">
    <source>
        <dbReference type="ARBA" id="ARBA00022801"/>
    </source>
</evidence>
<feature type="binding site" evidence="4">
    <location>
        <position position="40"/>
    </location>
    <ligand>
        <name>a divalent metal cation</name>
        <dbReference type="ChEBI" id="CHEBI:60240"/>
    </ligand>
</feature>
<dbReference type="PANTHER" id="PTHR30457:SF0">
    <property type="entry name" value="PHOSPHATASE, PUTATIVE (AFU_ORTHOLOGUE AFUA_4G01070)-RELATED"/>
    <property type="match status" value="1"/>
</dbReference>
<gene>
    <name evidence="6" type="primary">surE1</name>
    <name evidence="4" type="synonym">surE</name>
    <name evidence="6" type="ORF">APGBGGHG_00014</name>
    <name evidence="8" type="ORF">COAANELE_00004</name>
    <name evidence="7" type="ORF">DEHNNBFE_00014</name>
</gene>
<dbReference type="NCBIfam" id="TIGR00087">
    <property type="entry name" value="surE"/>
    <property type="match status" value="1"/>
</dbReference>
<dbReference type="GO" id="GO:0000166">
    <property type="term" value="F:nucleotide binding"/>
    <property type="evidence" value="ECO:0007669"/>
    <property type="project" value="UniProtKB-KW"/>
</dbReference>
<comment type="subcellular location">
    <subcellularLocation>
        <location evidence="4">Cytoplasm</location>
    </subcellularLocation>
</comment>
<dbReference type="GO" id="GO:0008253">
    <property type="term" value="F:5'-nucleotidase activity"/>
    <property type="evidence" value="ECO:0007669"/>
    <property type="project" value="UniProtKB-UniRule"/>
</dbReference>
<dbReference type="AlphaFoldDB" id="A0A7G9XZP7"/>
<dbReference type="EMBL" id="MT630655">
    <property type="protein sequence ID" value="QNO41658.1"/>
    <property type="molecule type" value="Genomic_DNA"/>
</dbReference>
<dbReference type="NCBIfam" id="NF001491">
    <property type="entry name" value="PRK00346.2-1"/>
    <property type="match status" value="1"/>
</dbReference>
<dbReference type="GO" id="GO:0046872">
    <property type="term" value="F:metal ion binding"/>
    <property type="evidence" value="ECO:0007669"/>
    <property type="project" value="UniProtKB-UniRule"/>
</dbReference>
<evidence type="ECO:0000259" key="5">
    <source>
        <dbReference type="Pfam" id="PF01975"/>
    </source>
</evidence>
<dbReference type="PANTHER" id="PTHR30457">
    <property type="entry name" value="5'-NUCLEOTIDASE SURE"/>
    <property type="match status" value="1"/>
</dbReference>
<comment type="similarity">
    <text evidence="1 4">Belongs to the SurE nucleotidase family.</text>
</comment>
<dbReference type="GO" id="GO:0005737">
    <property type="term" value="C:cytoplasm"/>
    <property type="evidence" value="ECO:0007669"/>
    <property type="project" value="UniProtKB-SubCell"/>
</dbReference>
<keyword evidence="2 4" id="KW-0479">Metal-binding</keyword>
<reference evidence="6" key="1">
    <citation type="submission" date="2020-06" db="EMBL/GenBank/DDBJ databases">
        <title>Unique genomic features of the anaerobic methanotrophic archaea.</title>
        <authorList>
            <person name="Chadwick G.L."/>
            <person name="Skennerton C.T."/>
            <person name="Laso-Perez R."/>
            <person name="Leu A.O."/>
            <person name="Speth D.R."/>
            <person name="Yu H."/>
            <person name="Morgan-Lang C."/>
            <person name="Hatzenpichler R."/>
            <person name="Goudeau D."/>
            <person name="Malmstrom R."/>
            <person name="Brazelton W.J."/>
            <person name="Woyke T."/>
            <person name="Hallam S.J."/>
            <person name="Tyson G.W."/>
            <person name="Wegener G."/>
            <person name="Boetius A."/>
            <person name="Orphan V."/>
        </authorList>
    </citation>
    <scope>NUCLEOTIDE SEQUENCE</scope>
</reference>
<comment type="function">
    <text evidence="4">Nucleotidase that shows phosphatase activity on nucleoside 5'-monophosphates.</text>
</comment>
<keyword evidence="3 4" id="KW-0378">Hydrolase</keyword>
<feature type="domain" description="Survival protein SurE-like phosphatase/nucleotidase" evidence="5">
    <location>
        <begin position="4"/>
        <end position="198"/>
    </location>
</feature>
<dbReference type="EMBL" id="MT630608">
    <property type="protein sequence ID" value="QNO41231.1"/>
    <property type="molecule type" value="Genomic_DNA"/>
</dbReference>
<dbReference type="Gene3D" id="3.40.1210.10">
    <property type="entry name" value="Survival protein SurE-like phosphatase/nucleotidase"/>
    <property type="match status" value="1"/>
</dbReference>
<name>A0A7G9XZP7_9EURY</name>
<dbReference type="Pfam" id="PF01975">
    <property type="entry name" value="SurE"/>
    <property type="match status" value="1"/>
</dbReference>
<evidence type="ECO:0000256" key="4">
    <source>
        <dbReference type="HAMAP-Rule" id="MF_00060"/>
    </source>
</evidence>
<evidence type="ECO:0000313" key="6">
    <source>
        <dbReference type="EMBL" id="QNO41231.1"/>
    </source>
</evidence>
<feature type="binding site" evidence="4">
    <location>
        <position position="95"/>
    </location>
    <ligand>
        <name>a divalent metal cation</name>
        <dbReference type="ChEBI" id="CHEBI:60240"/>
    </ligand>
</feature>
<accession>A0A7G9XZP7</accession>
<dbReference type="InterPro" id="IPR002828">
    <property type="entry name" value="SurE-like_Pase/nucleotidase"/>
</dbReference>
<keyword evidence="4" id="KW-0547">Nucleotide-binding</keyword>
<feature type="binding site" evidence="4">
    <location>
        <position position="10"/>
    </location>
    <ligand>
        <name>a divalent metal cation</name>
        <dbReference type="ChEBI" id="CHEBI:60240"/>
    </ligand>
</feature>
<evidence type="ECO:0000256" key="1">
    <source>
        <dbReference type="ARBA" id="ARBA00011062"/>
    </source>
</evidence>
<evidence type="ECO:0000313" key="8">
    <source>
        <dbReference type="EMBL" id="QNO48303.1"/>
    </source>
</evidence>
<dbReference type="InterPro" id="IPR030048">
    <property type="entry name" value="SurE"/>
</dbReference>
<evidence type="ECO:0000256" key="2">
    <source>
        <dbReference type="ARBA" id="ARBA00022723"/>
    </source>
</evidence>
<feature type="binding site" evidence="4">
    <location>
        <position position="9"/>
    </location>
    <ligand>
        <name>a divalent metal cation</name>
        <dbReference type="ChEBI" id="CHEBI:60240"/>
    </ligand>
</feature>
<sequence>MSVILVTNDDGVYSSGIRAAHESVCDLGDVTVAAPSMQKSGVGRSVSVFSPLRMTEIELESFSAYAVGGTPADSVILAIFVILDKLPELCVSGFNIGENISTDTVTTSGTVGAALEAASYGIPTIAASIQVADQGDKFDDHRHYEYDFSVGVDLVRRVAKRALAHGFPEGVDLLNINIPRDALPDTKIEITRLSRKIFKTAVEQRHDPRGRPYYWINGDLVQDDDAGTDVHAFARKHISITPLSLDSTAGIDRLTTWEIPETLTEAVKALYQEG</sequence>
<protein>
    <recommendedName>
        <fullName evidence="4">5'-nucleotidase SurE</fullName>
        <ecNumber evidence="4">3.1.3.5</ecNumber>
    </recommendedName>
    <alternativeName>
        <fullName evidence="4">Nucleoside 5'-monophosphate phosphohydrolase</fullName>
    </alternativeName>
</protein>
<keyword evidence="4" id="KW-0963">Cytoplasm</keyword>
<dbReference type="InterPro" id="IPR036523">
    <property type="entry name" value="SurE-like_sf"/>
</dbReference>
<dbReference type="EMBL" id="MT631323">
    <property type="protein sequence ID" value="QNO48303.1"/>
    <property type="molecule type" value="Genomic_DNA"/>
</dbReference>
<organism evidence="6">
    <name type="scientific">Candidatus Methanogaster sp. ANME-2c ERB4</name>
    <dbReference type="NCBI Taxonomy" id="2759911"/>
    <lineage>
        <taxon>Archaea</taxon>
        <taxon>Methanobacteriati</taxon>
        <taxon>Methanobacteriota</taxon>
        <taxon>Stenosarchaea group</taxon>
        <taxon>Methanomicrobia</taxon>
        <taxon>Methanosarcinales</taxon>
        <taxon>ANME-2 cluster</taxon>
        <taxon>Candidatus Methanogasteraceae</taxon>
        <taxon>Candidatus Methanogaster</taxon>
    </lineage>
</organism>
<evidence type="ECO:0000313" key="7">
    <source>
        <dbReference type="EMBL" id="QNO41658.1"/>
    </source>
</evidence>
<dbReference type="HAMAP" id="MF_00060">
    <property type="entry name" value="SurE"/>
    <property type="match status" value="1"/>
</dbReference>
<dbReference type="EC" id="3.1.3.5" evidence="4"/>
<comment type="catalytic activity">
    <reaction evidence="4">
        <text>a ribonucleoside 5'-phosphate + H2O = a ribonucleoside + phosphate</text>
        <dbReference type="Rhea" id="RHEA:12484"/>
        <dbReference type="ChEBI" id="CHEBI:15377"/>
        <dbReference type="ChEBI" id="CHEBI:18254"/>
        <dbReference type="ChEBI" id="CHEBI:43474"/>
        <dbReference type="ChEBI" id="CHEBI:58043"/>
        <dbReference type="EC" id="3.1.3.5"/>
    </reaction>
</comment>